<dbReference type="Proteomes" id="UP000060487">
    <property type="component" value="Unassembled WGS sequence"/>
</dbReference>
<dbReference type="RefSeq" id="WP_157072867.1">
    <property type="nucleotide sequence ID" value="NZ_LNQR01000049.1"/>
</dbReference>
<proteinExistence type="predicted"/>
<protein>
    <submittedName>
        <fullName evidence="1">Uncharacterized protein</fullName>
    </submittedName>
</protein>
<evidence type="ECO:0000313" key="2">
    <source>
        <dbReference type="Proteomes" id="UP000060487"/>
    </source>
</evidence>
<keyword evidence="2" id="KW-1185">Reference proteome</keyword>
<organism evidence="1 2">
    <name type="scientific">Candidatus Magnetominusculus xianensis</name>
    <dbReference type="NCBI Taxonomy" id="1748249"/>
    <lineage>
        <taxon>Bacteria</taxon>
        <taxon>Pseudomonadati</taxon>
        <taxon>Nitrospirota</taxon>
        <taxon>Nitrospiria</taxon>
        <taxon>Nitrospirales</taxon>
        <taxon>Nitrospiraceae</taxon>
        <taxon>Candidatus Magnetominusculus</taxon>
    </lineage>
</organism>
<comment type="caution">
    <text evidence="1">The sequence shown here is derived from an EMBL/GenBank/DDBJ whole genome shotgun (WGS) entry which is preliminary data.</text>
</comment>
<dbReference type="EMBL" id="LNQR01000049">
    <property type="protein sequence ID" value="KWT87644.1"/>
    <property type="molecule type" value="Genomic_DNA"/>
</dbReference>
<sequence length="48" mass="5780">MKTKSDYKDGAWVYYIKHDGMTVPLAVKSLTEEEFMLPYIQEQLRFYD</sequence>
<name>A0ABR5SG90_9BACT</name>
<reference evidence="1 2" key="1">
    <citation type="submission" date="2015-11" db="EMBL/GenBank/DDBJ databases">
        <authorList>
            <person name="Lin W."/>
        </authorList>
    </citation>
    <scope>NUCLEOTIDE SEQUENCE [LARGE SCALE GENOMIC DNA]</scope>
    <source>
        <strain evidence="1 2">HCH-1</strain>
    </source>
</reference>
<gene>
    <name evidence="1" type="ORF">ASN18_1321</name>
</gene>
<evidence type="ECO:0000313" key="1">
    <source>
        <dbReference type="EMBL" id="KWT87644.1"/>
    </source>
</evidence>
<accession>A0ABR5SG90</accession>